<organism evidence="7">
    <name type="scientific">Enterobius vermicularis</name>
    <name type="common">Human pinworm</name>
    <dbReference type="NCBI Taxonomy" id="51028"/>
    <lineage>
        <taxon>Eukaryota</taxon>
        <taxon>Metazoa</taxon>
        <taxon>Ecdysozoa</taxon>
        <taxon>Nematoda</taxon>
        <taxon>Chromadorea</taxon>
        <taxon>Rhabditida</taxon>
        <taxon>Spirurina</taxon>
        <taxon>Oxyuridomorpha</taxon>
        <taxon>Oxyuroidea</taxon>
        <taxon>Oxyuridae</taxon>
        <taxon>Enterobius</taxon>
    </lineage>
</organism>
<sequence length="1622" mass="184285">MFVRKQKSSDVTSSLQRFTDLHRDCASRAKHLKLVLDALASQEKRQFMEDHNFEAFHLMDDLLLQADLTQAGQAVLEAESALWTLEQILCYAPELVGRGWQKHAIEFVMKKALFPHNLLAVRKIAIRLFLLWYQCLAVYHNGQPQLDNVFQCLLPYFPLRDGSMTENMLQNYCQTVGTPTGPGPIKSGPLINNPSTPLPSAKEKAQLLQVYLDKFLEYCTRGTVRIEWQDESQRLECAKFLVDRVIVLYIYETFPDIETNGVDIYGGWEGTEEHVSVRDTADPIIIARYWLIRWMTTIALTTSPALNDTLAAGQVLYRQAIFSSRKATNTLLTLLKEAVMLPLPCSNVIYKVFSLIRMWLLQRELPPFIVDSSVSIESLSLLLIHFVTSFFHSPHLTACVERLSSAISLTQNLLQLARDLANPATQLTYSLSPRVWCELIKSLADGIRVVTSRSDAYGRATSGALAQNLLVVIVFVRAIRGVDFDEKVWDDVLAVFQSGCWMQMVEQWSRVVDCVTRALILNLFEVDIAPPANNSSGSFPNIRRERSEEIVKTDEEISVGVGSEDSRSEVESNSEDENAQINSVVQSTGDTTVWLRVWMRIVNLVSPLHPSHAQTAVQTISRTITTLLRVSGTDSLVHWICSRLLLLQPALQTQCIPAFCAVLSSLNPPSLVQAHILLALTRAIGTDQCFAVLENMPSMSHEHISALAKPTLASLPQLIKQFNYSPRSIQVAALLSPDHSSAEGLLLNLVGTTSAEITLPALSLALNALALLIIERADTKLLSEVLGRLRTQRGSSRLLHLFCTSLNQLTRLGQSDTLLALLKTALQLVTEERWSNELLWQSVSVSLCNGALRRSLLERVVQEKRHCLEGLILTHYHQFPLPSFSVAQWNSLETSQKKSSTLGNTEQMSSGRIYIDTCSSILCVDHENEVRVTSRTTVGKHCWQFVMEDGKKQQASNLNDWLKKLGNRERKAVKTMKEKVKDSEENEDPLKVSGIVKFLLFWLRFLKIFLTRLIIIFLKKLPRLPRSVESEPVDCTEMYSYLQQCQRTPCVSSRKNRANVEADSPVVEKKFALWRLLAADFHFVDSAKQTASNFARDVRHLDQTCARELHKIAVIYVAKGQEDKNSILSNSAGSEPFDEFVAGLGWLVKTGRNHLGYSGGLTGGIYAPYYASADNELIFHVSTKLGGDVTQKLKHLGNDEVHVVWSEHNRPYRRDTIATSFCDVLIVLYRISTVLMRVRIETQRPLEFGPLYDGAHVHVKQLPHLIRDTVLNASRAYRIARPDCIRPLQHRERVFQDTREQLVSLFPSAAIPLVFVCTVNLEVQWNTMNILPKKKWHVRTKENVARVRRDQKRAAEEAERVAERAKLAEQEFKVNLLRKNAEDRFVDLYGVRRNGDGEISELVTSSGHVNFFADLEEETRKNYGAGNKEYEEEKRKEREEYESKVGILKYLGEGSNEFTKVSFSFCKNNYMSSGVLMEEVVSMGHLQQKSWYDEVPKERAVKASEKKSKYKICGVGDIGERAESSVKKKRRKENKRHKHNKEEHSKKHKRRGEKHRYELPMERNANPALEKLRMERLKREEAERQRTAALLFADKKEAQEKNEKATVYNSQFNPELARQNFK</sequence>
<dbReference type="PROSITE" id="PS50524">
    <property type="entry name" value="RDRP_DSRNA_BIR"/>
    <property type="match status" value="1"/>
</dbReference>
<feature type="region of interest" description="Disordered" evidence="3">
    <location>
        <begin position="1521"/>
        <end position="1569"/>
    </location>
</feature>
<evidence type="ECO:0000313" key="7">
    <source>
        <dbReference type="WBParaSite" id="EVEC_0000385101-mRNA-1"/>
    </source>
</evidence>
<dbReference type="FunFam" id="3.40.50.11210:FF:000001">
    <property type="entry name" value="Ral GTPase-activating protein subunit alpha-1 isoform 1"/>
    <property type="match status" value="1"/>
</dbReference>
<proteinExistence type="predicted"/>
<dbReference type="PANTHER" id="PTHR10063">
    <property type="entry name" value="TUBERIN"/>
    <property type="match status" value="1"/>
</dbReference>
<dbReference type="SMART" id="SM01083">
    <property type="entry name" value="Cir_N"/>
    <property type="match status" value="1"/>
</dbReference>
<evidence type="ECO:0000313" key="5">
    <source>
        <dbReference type="EMBL" id="VDD88416.1"/>
    </source>
</evidence>
<dbReference type="Proteomes" id="UP000274131">
    <property type="component" value="Unassembled WGS sequence"/>
</dbReference>
<dbReference type="Gene3D" id="3.40.50.11210">
    <property type="entry name" value="Rap/Ran-GAP"/>
    <property type="match status" value="1"/>
</dbReference>
<dbReference type="GO" id="GO:0005737">
    <property type="term" value="C:cytoplasm"/>
    <property type="evidence" value="ECO:0007669"/>
    <property type="project" value="TreeGrafter"/>
</dbReference>
<dbReference type="PROSITE" id="PS50085">
    <property type="entry name" value="RAPGAP"/>
    <property type="match status" value="1"/>
</dbReference>
<evidence type="ECO:0000313" key="6">
    <source>
        <dbReference type="Proteomes" id="UP000274131"/>
    </source>
</evidence>
<protein>
    <submittedName>
        <fullName evidence="7">Rap-GAP domain-containing protein</fullName>
    </submittedName>
</protein>
<dbReference type="InterPro" id="IPR027107">
    <property type="entry name" value="Tuberin/Ral-act_asu"/>
</dbReference>
<dbReference type="InterPro" id="IPR019339">
    <property type="entry name" value="CIR_N_dom"/>
</dbReference>
<dbReference type="WBParaSite" id="EVEC_0000385101-mRNA-1">
    <property type="protein sequence ID" value="EVEC_0000385101-mRNA-1"/>
    <property type="gene ID" value="EVEC_0000385101"/>
</dbReference>
<feature type="compositionally biased region" description="Basic residues" evidence="3">
    <location>
        <begin position="1527"/>
        <end position="1539"/>
    </location>
</feature>
<dbReference type="Pfam" id="PF02145">
    <property type="entry name" value="Rap_GAP"/>
    <property type="match status" value="1"/>
</dbReference>
<evidence type="ECO:0000259" key="4">
    <source>
        <dbReference type="PROSITE" id="PS50085"/>
    </source>
</evidence>
<keyword evidence="6" id="KW-1185">Reference proteome</keyword>
<dbReference type="InterPro" id="IPR035974">
    <property type="entry name" value="Rap/Ran-GAP_sf"/>
</dbReference>
<feature type="region of interest" description="Disordered" evidence="3">
    <location>
        <begin position="555"/>
        <end position="578"/>
    </location>
</feature>
<name>A0A0N4V1L8_ENTVE</name>
<dbReference type="GO" id="GO:0005096">
    <property type="term" value="F:GTPase activator activity"/>
    <property type="evidence" value="ECO:0007669"/>
    <property type="project" value="UniProtKB-KW"/>
</dbReference>
<dbReference type="EMBL" id="UXUI01007624">
    <property type="protein sequence ID" value="VDD88416.1"/>
    <property type="molecule type" value="Genomic_DNA"/>
</dbReference>
<feature type="coiled-coil region" evidence="2">
    <location>
        <begin position="1344"/>
        <end position="1375"/>
    </location>
</feature>
<dbReference type="SUPFAM" id="SSF111347">
    <property type="entry name" value="Rap/Ran-GAP"/>
    <property type="match status" value="1"/>
</dbReference>
<keyword evidence="1" id="KW-0343">GTPase activation</keyword>
<feature type="region of interest" description="Disordered" evidence="3">
    <location>
        <begin position="1593"/>
        <end position="1622"/>
    </location>
</feature>
<gene>
    <name evidence="5" type="ORF">EVEC_LOCUS3559</name>
</gene>
<dbReference type="OrthoDB" id="19311at2759"/>
<dbReference type="PANTHER" id="PTHR10063:SF11">
    <property type="entry name" value="RHO GTPASE-ACTIVATING PROTEIN CG5521-RELATED"/>
    <property type="match status" value="1"/>
</dbReference>
<evidence type="ECO:0000256" key="3">
    <source>
        <dbReference type="SAM" id="MobiDB-lite"/>
    </source>
</evidence>
<feature type="domain" description="Rap-GAP" evidence="4">
    <location>
        <begin position="1098"/>
        <end position="1298"/>
    </location>
</feature>
<dbReference type="STRING" id="51028.A0A0N4V1L8"/>
<reference evidence="5 6" key="2">
    <citation type="submission" date="2018-10" db="EMBL/GenBank/DDBJ databases">
        <authorList>
            <consortium name="Pathogen Informatics"/>
        </authorList>
    </citation>
    <scope>NUCLEOTIDE SEQUENCE [LARGE SCALE GENOMIC DNA]</scope>
</reference>
<reference evidence="7" key="1">
    <citation type="submission" date="2017-02" db="UniProtKB">
        <authorList>
            <consortium name="WormBaseParasite"/>
        </authorList>
    </citation>
    <scope>IDENTIFICATION</scope>
</reference>
<feature type="compositionally biased region" description="Basic and acidic residues" evidence="3">
    <location>
        <begin position="1593"/>
        <end position="1604"/>
    </location>
</feature>
<keyword evidence="2" id="KW-0175">Coiled coil</keyword>
<dbReference type="GO" id="GO:0005634">
    <property type="term" value="C:nucleus"/>
    <property type="evidence" value="ECO:0007669"/>
    <property type="project" value="InterPro"/>
</dbReference>
<evidence type="ECO:0000256" key="1">
    <source>
        <dbReference type="ARBA" id="ARBA00022468"/>
    </source>
</evidence>
<accession>A0A0N4V1L8</accession>
<dbReference type="GO" id="GO:0051056">
    <property type="term" value="P:regulation of small GTPase mediated signal transduction"/>
    <property type="evidence" value="ECO:0007669"/>
    <property type="project" value="InterPro"/>
</dbReference>
<dbReference type="InterPro" id="IPR000331">
    <property type="entry name" value="Rap/Ran_GAP_dom"/>
</dbReference>
<evidence type="ECO:0000256" key="2">
    <source>
        <dbReference type="SAM" id="Coils"/>
    </source>
</evidence>